<reference evidence="1" key="1">
    <citation type="submission" date="2022-10" db="EMBL/GenBank/DDBJ databases">
        <title>Fusarium specimens isolated from Avocado Roots.</title>
        <authorList>
            <person name="Stajich J."/>
            <person name="Roper C."/>
            <person name="Heimlech-Rivalta G."/>
        </authorList>
    </citation>
    <scope>NUCLEOTIDE SEQUENCE</scope>
    <source>
        <strain evidence="1">CF00143</strain>
    </source>
</reference>
<evidence type="ECO:0000313" key="1">
    <source>
        <dbReference type="EMBL" id="KAJ4005556.1"/>
    </source>
</evidence>
<dbReference type="EMBL" id="JAPDHF010000021">
    <property type="protein sequence ID" value="KAJ4005556.1"/>
    <property type="molecule type" value="Genomic_DNA"/>
</dbReference>
<keyword evidence="2" id="KW-1185">Reference proteome</keyword>
<accession>A0A9W8PG66</accession>
<comment type="caution">
    <text evidence="1">The sequence shown here is derived from an EMBL/GenBank/DDBJ whole genome shotgun (WGS) entry which is preliminary data.</text>
</comment>
<sequence>MAQSSPDSEHMGVLSQMIGYILEPLLHAVRYKDFMAELDTDQARYLSTVLAGFYFLSKAVKLFLWVPASVAAVQAVPKVDAQGPGESTQRFCADIMSCLGSIPLALWGRFGIYYCVAAIIDASTRVIDATFQIKVVHGGLEDSI</sequence>
<proteinExistence type="predicted"/>
<protein>
    <submittedName>
        <fullName evidence="1">Uncharacterized protein</fullName>
    </submittedName>
</protein>
<dbReference type="Proteomes" id="UP001152130">
    <property type="component" value="Unassembled WGS sequence"/>
</dbReference>
<evidence type="ECO:0000313" key="2">
    <source>
        <dbReference type="Proteomes" id="UP001152130"/>
    </source>
</evidence>
<organism evidence="1 2">
    <name type="scientific">Fusarium irregulare</name>
    <dbReference type="NCBI Taxonomy" id="2494466"/>
    <lineage>
        <taxon>Eukaryota</taxon>
        <taxon>Fungi</taxon>
        <taxon>Dikarya</taxon>
        <taxon>Ascomycota</taxon>
        <taxon>Pezizomycotina</taxon>
        <taxon>Sordariomycetes</taxon>
        <taxon>Hypocreomycetidae</taxon>
        <taxon>Hypocreales</taxon>
        <taxon>Nectriaceae</taxon>
        <taxon>Fusarium</taxon>
        <taxon>Fusarium incarnatum-equiseti species complex</taxon>
    </lineage>
</organism>
<name>A0A9W8PG66_9HYPO</name>
<dbReference type="AlphaFoldDB" id="A0A9W8PG66"/>
<gene>
    <name evidence="1" type="ORF">NW766_011106</name>
</gene>